<organism evidence="1 2">
    <name type="scientific">Pseudomonas rhodesiae</name>
    <dbReference type="NCBI Taxonomy" id="76760"/>
    <lineage>
        <taxon>Bacteria</taxon>
        <taxon>Pseudomonadati</taxon>
        <taxon>Pseudomonadota</taxon>
        <taxon>Gammaproteobacteria</taxon>
        <taxon>Pseudomonadales</taxon>
        <taxon>Pseudomonadaceae</taxon>
        <taxon>Pseudomonas</taxon>
    </lineage>
</organism>
<evidence type="ECO:0000313" key="2">
    <source>
        <dbReference type="Proteomes" id="UP000645865"/>
    </source>
</evidence>
<name>A0A8I1JCI0_9PSED</name>
<dbReference type="AlphaFoldDB" id="A0A8I1JCI0"/>
<dbReference type="EMBL" id="JAEILH010000009">
    <property type="protein sequence ID" value="MBI6623495.1"/>
    <property type="molecule type" value="Genomic_DNA"/>
</dbReference>
<comment type="caution">
    <text evidence="1">The sequence shown here is derived from an EMBL/GenBank/DDBJ whole genome shotgun (WGS) entry which is preliminary data.</text>
</comment>
<dbReference type="Proteomes" id="UP000645865">
    <property type="component" value="Unassembled WGS sequence"/>
</dbReference>
<reference evidence="1" key="1">
    <citation type="submission" date="2020-12" db="EMBL/GenBank/DDBJ databases">
        <title>Comparative genomic insights into the epidemiology and virulence of plant pathogenic Pseudomonads from Turkey.</title>
        <authorList>
            <person name="Dillon M."/>
            <person name="Ruiz-Bedoya T."/>
            <person name="Bendalovic-Torma C."/>
            <person name="Guttman K.M."/>
            <person name="Kwak H."/>
            <person name="Middleton M.A."/>
            <person name="Wang P.W."/>
            <person name="Horuz S."/>
            <person name="Aysan Y."/>
            <person name="Guttman D.S."/>
        </authorList>
    </citation>
    <scope>NUCLEOTIDE SEQUENCE</scope>
    <source>
        <strain evidence="1">S5_IA_3a</strain>
    </source>
</reference>
<accession>A0A8I1JCI0</accession>
<proteinExistence type="predicted"/>
<dbReference type="RefSeq" id="WP_198712306.1">
    <property type="nucleotide sequence ID" value="NZ_JAEILH010000009.1"/>
</dbReference>
<sequence>MTDKIRISGAPPKWDDAEFEVRLQGWVNVYRGTTQCMEHVRSPLTHDFLELVASKVAEGYTVARNQAVTHEALNHSCWMIKPESHQQKDIDDIRIRVKAEYVEFLQGEHVRYQELLRQQLIQAAEAKEQKKLDDARNKRLLEIDKEVSDTYSPLVIPG</sequence>
<evidence type="ECO:0000313" key="1">
    <source>
        <dbReference type="EMBL" id="MBI6623495.1"/>
    </source>
</evidence>
<protein>
    <submittedName>
        <fullName evidence="1">Uncharacterized protein</fullName>
    </submittedName>
</protein>
<gene>
    <name evidence="1" type="ORF">YA0853_07375</name>
</gene>